<feature type="signal peptide" evidence="2">
    <location>
        <begin position="1"/>
        <end position="20"/>
    </location>
</feature>
<dbReference type="NCBIfam" id="TIGR00413">
    <property type="entry name" value="rlpA"/>
    <property type="match status" value="1"/>
</dbReference>
<reference evidence="5" key="1">
    <citation type="submission" date="2016-06" db="EMBL/GenBank/DDBJ databases">
        <title>Draft genome of Moraxella osloensis CCUG 67237.</title>
        <authorList>
            <person name="Salva-Serra F."/>
            <person name="Engstrom-Jakobsson H."/>
            <person name="Thorell K."/>
            <person name="Gonzales-Siles L."/>
            <person name="Karlsson R."/>
            <person name="Boulund F."/>
            <person name="Engstrand L."/>
            <person name="Kristiansson E."/>
            <person name="Moore E."/>
        </authorList>
    </citation>
    <scope>NUCLEOTIDE SEQUENCE [LARGE SCALE GENOMIC DNA]</scope>
    <source>
        <strain evidence="5">CCUG 67237</strain>
    </source>
</reference>
<accession>A0A1B8Q0C1</accession>
<comment type="similarity">
    <text evidence="1">Belongs to the RlpA family.</text>
</comment>
<dbReference type="AlphaFoldDB" id="A0A1B8Q0C1"/>
<evidence type="ECO:0000313" key="5">
    <source>
        <dbReference type="EMBL" id="OBX62191.1"/>
    </source>
</evidence>
<dbReference type="PANTHER" id="PTHR34183">
    <property type="entry name" value="ENDOLYTIC PEPTIDOGLYCAN TRANSGLYCOSYLASE RLPA"/>
    <property type="match status" value="1"/>
</dbReference>
<dbReference type="EMBL" id="SSCJ01000001">
    <property type="protein sequence ID" value="MDI4508702.1"/>
    <property type="molecule type" value="Genomic_DNA"/>
</dbReference>
<dbReference type="SUPFAM" id="SSF50685">
    <property type="entry name" value="Barwin-like endoglucanases"/>
    <property type="match status" value="1"/>
</dbReference>
<dbReference type="InterPro" id="IPR036908">
    <property type="entry name" value="RlpA-like_sf"/>
</dbReference>
<gene>
    <name evidence="5" type="ORF">A9299_02980</name>
    <name evidence="4" type="ORF">E6P75_00580</name>
</gene>
<evidence type="ECO:0000313" key="4">
    <source>
        <dbReference type="EMBL" id="MDI4508702.1"/>
    </source>
</evidence>
<dbReference type="Gene3D" id="2.40.40.10">
    <property type="entry name" value="RlpA-like domain"/>
    <property type="match status" value="1"/>
</dbReference>
<keyword evidence="2" id="KW-0732">Signal</keyword>
<dbReference type="InterPro" id="IPR012997">
    <property type="entry name" value="RplA"/>
</dbReference>
<proteinExistence type="inferred from homology"/>
<organism evidence="5">
    <name type="scientific">Faucicola osloensis</name>
    <name type="common">Moraxella osloensis</name>
    <dbReference type="NCBI Taxonomy" id="34062"/>
    <lineage>
        <taxon>Bacteria</taxon>
        <taxon>Pseudomonadati</taxon>
        <taxon>Pseudomonadota</taxon>
        <taxon>Gammaproteobacteria</taxon>
        <taxon>Moraxellales</taxon>
        <taxon>Moraxellaceae</taxon>
        <taxon>Faucicola</taxon>
    </lineage>
</organism>
<dbReference type="CDD" id="cd22268">
    <property type="entry name" value="DPBB_RlpA-like"/>
    <property type="match status" value="1"/>
</dbReference>
<dbReference type="Pfam" id="PF03330">
    <property type="entry name" value="DPBB_1"/>
    <property type="match status" value="1"/>
</dbReference>
<dbReference type="InterPro" id="IPR009009">
    <property type="entry name" value="RlpA-like_DPBB"/>
</dbReference>
<dbReference type="EMBL" id="LZMT01000034">
    <property type="protein sequence ID" value="OBX62191.1"/>
    <property type="molecule type" value="Genomic_DNA"/>
</dbReference>
<protein>
    <submittedName>
        <fullName evidence="4">Septal ring lytic transglycosylase RlpA family protein</fullName>
    </submittedName>
</protein>
<feature type="domain" description="RlpA-like protein double-psi beta-barrel" evidence="3">
    <location>
        <begin position="21"/>
        <end position="108"/>
    </location>
</feature>
<reference evidence="4" key="2">
    <citation type="submission" date="2019-04" db="EMBL/GenBank/DDBJ databases">
        <title>Moraxella osloensis CCUG 73412, isolated from corneal scrapings as causative agent of keratitis.</title>
        <authorList>
            <person name="Connolly G."/>
            <person name="Jaen-Luchoro D."/>
            <person name="Pinyeiro-Iglesias B."/>
            <person name="Curry A."/>
            <person name="Knowles S."/>
            <person name="Moore E.R.B."/>
        </authorList>
    </citation>
    <scope>NUCLEOTIDE SEQUENCE</scope>
    <source>
        <strain evidence="4">CCUG 73412</strain>
    </source>
</reference>
<dbReference type="PANTHER" id="PTHR34183:SF1">
    <property type="entry name" value="ENDOLYTIC PEPTIDOGLYCAN TRANSGLYCOSYLASE RLPA"/>
    <property type="match status" value="1"/>
</dbReference>
<feature type="chain" id="PRO_5008612002" evidence="2">
    <location>
        <begin position="21"/>
        <end position="112"/>
    </location>
</feature>
<comment type="caution">
    <text evidence="5">The sequence shown here is derived from an EMBL/GenBank/DDBJ whole genome shotgun (WGS) entry which is preliminary data.</text>
</comment>
<evidence type="ECO:0000256" key="1">
    <source>
        <dbReference type="RuleBase" id="RU003495"/>
    </source>
</evidence>
<evidence type="ECO:0000259" key="3">
    <source>
        <dbReference type="Pfam" id="PF03330"/>
    </source>
</evidence>
<evidence type="ECO:0000256" key="2">
    <source>
        <dbReference type="SAM" id="SignalP"/>
    </source>
</evidence>
<sequence length="112" mass="11945">MKYIIASLFVTTLVTQQANAAVVSWYGGKHHGRTTASGEKFNQHALTAASNVHKLGSRLKVTNKANGKSVVVRVTDTGGFGKYGRTLDLSKGAFSRIANLSNGLAKVDIVRL</sequence>
<name>A0A1B8Q0C1_FAUOS</name>